<evidence type="ECO:0000256" key="7">
    <source>
        <dbReference type="RuleBase" id="RU362091"/>
    </source>
</evidence>
<dbReference type="InterPro" id="IPR038377">
    <property type="entry name" value="Na/Glc_symporter_sf"/>
</dbReference>
<comment type="subcellular location">
    <subcellularLocation>
        <location evidence="1">Membrane</location>
        <topology evidence="1">Multi-pass membrane protein</topology>
    </subcellularLocation>
</comment>
<dbReference type="PROSITE" id="PS50283">
    <property type="entry name" value="NA_SOLUT_SYMP_3"/>
    <property type="match status" value="1"/>
</dbReference>
<feature type="transmembrane region" description="Helical" evidence="8">
    <location>
        <begin position="261"/>
        <end position="287"/>
    </location>
</feature>
<dbReference type="CDD" id="cd10322">
    <property type="entry name" value="SLC5sbd"/>
    <property type="match status" value="1"/>
</dbReference>
<dbReference type="Gene3D" id="1.20.1730.10">
    <property type="entry name" value="Sodium/glucose cotransporter"/>
    <property type="match status" value="1"/>
</dbReference>
<organism evidence="9 10">
    <name type="scientific">Candidatus Schekmanbacteria bacterium RBG_13_48_7</name>
    <dbReference type="NCBI Taxonomy" id="1817878"/>
    <lineage>
        <taxon>Bacteria</taxon>
        <taxon>Candidatus Schekmaniibacteriota</taxon>
    </lineage>
</organism>
<feature type="transmembrane region" description="Helical" evidence="8">
    <location>
        <begin position="356"/>
        <end position="375"/>
    </location>
</feature>
<protein>
    <recommendedName>
        <fullName evidence="11">Symporter</fullName>
    </recommendedName>
</protein>
<feature type="transmembrane region" description="Helical" evidence="8">
    <location>
        <begin position="6"/>
        <end position="27"/>
    </location>
</feature>
<feature type="transmembrane region" description="Helical" evidence="8">
    <location>
        <begin position="307"/>
        <end position="335"/>
    </location>
</feature>
<dbReference type="AlphaFoldDB" id="A0A1F7S3G3"/>
<dbReference type="PANTHER" id="PTHR48086:SF7">
    <property type="entry name" value="SODIUM-SOLUTE SYMPORTER-RELATED"/>
    <property type="match status" value="1"/>
</dbReference>
<dbReference type="Pfam" id="PF00474">
    <property type="entry name" value="SSF"/>
    <property type="match status" value="1"/>
</dbReference>
<dbReference type="EMBL" id="MGDD01000038">
    <property type="protein sequence ID" value="OGL48336.1"/>
    <property type="molecule type" value="Genomic_DNA"/>
</dbReference>
<evidence type="ECO:0000256" key="6">
    <source>
        <dbReference type="ARBA" id="ARBA00023136"/>
    </source>
</evidence>
<dbReference type="Proteomes" id="UP000179266">
    <property type="component" value="Unassembled WGS sequence"/>
</dbReference>
<evidence type="ECO:0000256" key="2">
    <source>
        <dbReference type="ARBA" id="ARBA00006434"/>
    </source>
</evidence>
<comment type="caution">
    <text evidence="9">The sequence shown here is derived from an EMBL/GenBank/DDBJ whole genome shotgun (WGS) entry which is preliminary data.</text>
</comment>
<keyword evidence="4 8" id="KW-0812">Transmembrane</keyword>
<evidence type="ECO:0000256" key="8">
    <source>
        <dbReference type="SAM" id="Phobius"/>
    </source>
</evidence>
<feature type="transmembrane region" description="Helical" evidence="8">
    <location>
        <begin position="117"/>
        <end position="137"/>
    </location>
</feature>
<accession>A0A1F7S3G3</accession>
<keyword evidence="3" id="KW-0813">Transport</keyword>
<feature type="transmembrane region" description="Helical" evidence="8">
    <location>
        <begin position="381"/>
        <end position="401"/>
    </location>
</feature>
<proteinExistence type="inferred from homology"/>
<reference evidence="9 10" key="1">
    <citation type="journal article" date="2016" name="Nat. Commun.">
        <title>Thousands of microbial genomes shed light on interconnected biogeochemical processes in an aquifer system.</title>
        <authorList>
            <person name="Anantharaman K."/>
            <person name="Brown C.T."/>
            <person name="Hug L.A."/>
            <person name="Sharon I."/>
            <person name="Castelle C.J."/>
            <person name="Probst A.J."/>
            <person name="Thomas B.C."/>
            <person name="Singh A."/>
            <person name="Wilkins M.J."/>
            <person name="Karaoz U."/>
            <person name="Brodie E.L."/>
            <person name="Williams K.H."/>
            <person name="Hubbard S.S."/>
            <person name="Banfield J.F."/>
        </authorList>
    </citation>
    <scope>NUCLEOTIDE SEQUENCE [LARGE SCALE GENOMIC DNA]</scope>
</reference>
<dbReference type="GO" id="GO:0022857">
    <property type="term" value="F:transmembrane transporter activity"/>
    <property type="evidence" value="ECO:0007669"/>
    <property type="project" value="InterPro"/>
</dbReference>
<dbReference type="InterPro" id="IPR050277">
    <property type="entry name" value="Sodium:Solute_Symporter"/>
</dbReference>
<feature type="transmembrane region" description="Helical" evidence="8">
    <location>
        <begin position="78"/>
        <end position="96"/>
    </location>
</feature>
<keyword evidence="6 8" id="KW-0472">Membrane</keyword>
<dbReference type="GO" id="GO:0005886">
    <property type="term" value="C:plasma membrane"/>
    <property type="evidence" value="ECO:0007669"/>
    <property type="project" value="TreeGrafter"/>
</dbReference>
<name>A0A1F7S3G3_9BACT</name>
<evidence type="ECO:0000256" key="1">
    <source>
        <dbReference type="ARBA" id="ARBA00004141"/>
    </source>
</evidence>
<evidence type="ECO:0000313" key="9">
    <source>
        <dbReference type="EMBL" id="OGL48336.1"/>
    </source>
</evidence>
<feature type="transmembrane region" description="Helical" evidence="8">
    <location>
        <begin position="413"/>
        <end position="430"/>
    </location>
</feature>
<feature type="transmembrane region" description="Helical" evidence="8">
    <location>
        <begin position="39"/>
        <end position="58"/>
    </location>
</feature>
<evidence type="ECO:0000256" key="5">
    <source>
        <dbReference type="ARBA" id="ARBA00022989"/>
    </source>
</evidence>
<sequence length="471" mass="51085">MNIPLLIVMLYIICLVLISAFSVKLVNKKTMGFLLANRSWPWYMVAFMLTGLAVGGASTVGTAQQAYESGLAAGWYDAAWGIGALLMGIFGAARWRKMRVTTIPEMLGIYYTPSARIIGVIMQFLIVITVTCLQFVAGGALLSSMLPQYFTLFSGMLLTAVVFVSIALIGGLWAGGLANLVNVIIIWIGVTVGAIASWSFAGGTETICSILPKTIDYFSLFEGLGFGVLLGWFIVMGTMTFTMQGVTQVGFAARTPGHARWGFIVGAIMMAPLGFFSAYIGIAAKAMYPAIESVKALPTIIMNTDPWIAGLTLSGLWAADISTGVALLLSAATLLEKDIYEWSLESKGKSVSPEKSFKLSRFLVLIIGIIGFFMALKATSILKVLLTGLTLCAPFTIIFLFTTYLPKFCKKQAAFWTILAGGLIIVLWIVLPETHIVPHPIYLEWVVTLPLFIVLNLVMKQPMNTVILKEE</sequence>
<keyword evidence="5 8" id="KW-1133">Transmembrane helix</keyword>
<dbReference type="InterPro" id="IPR001734">
    <property type="entry name" value="Na/solute_symporter"/>
</dbReference>
<comment type="similarity">
    <text evidence="2 7">Belongs to the sodium:solute symporter (SSF) (TC 2.A.21) family.</text>
</comment>
<evidence type="ECO:0000313" key="10">
    <source>
        <dbReference type="Proteomes" id="UP000179266"/>
    </source>
</evidence>
<feature type="transmembrane region" description="Helical" evidence="8">
    <location>
        <begin position="442"/>
        <end position="459"/>
    </location>
</feature>
<evidence type="ECO:0008006" key="11">
    <source>
        <dbReference type="Google" id="ProtNLM"/>
    </source>
</evidence>
<gene>
    <name evidence="9" type="ORF">A2161_10465</name>
</gene>
<feature type="transmembrane region" description="Helical" evidence="8">
    <location>
        <begin position="180"/>
        <end position="200"/>
    </location>
</feature>
<evidence type="ECO:0000256" key="4">
    <source>
        <dbReference type="ARBA" id="ARBA00022692"/>
    </source>
</evidence>
<feature type="transmembrane region" description="Helical" evidence="8">
    <location>
        <begin position="149"/>
        <end position="173"/>
    </location>
</feature>
<evidence type="ECO:0000256" key="3">
    <source>
        <dbReference type="ARBA" id="ARBA00022448"/>
    </source>
</evidence>
<feature type="transmembrane region" description="Helical" evidence="8">
    <location>
        <begin position="220"/>
        <end position="241"/>
    </location>
</feature>
<dbReference type="PANTHER" id="PTHR48086">
    <property type="entry name" value="SODIUM/PROLINE SYMPORTER-RELATED"/>
    <property type="match status" value="1"/>
</dbReference>